<dbReference type="CDD" id="cd01948">
    <property type="entry name" value="EAL"/>
    <property type="match status" value="1"/>
</dbReference>
<evidence type="ECO:0000256" key="1">
    <source>
        <dbReference type="SAM" id="MobiDB-lite"/>
    </source>
</evidence>
<dbReference type="InterPro" id="IPR001633">
    <property type="entry name" value="EAL_dom"/>
</dbReference>
<dbReference type="AlphaFoldDB" id="A0A1U7JHD7"/>
<dbReference type="GO" id="GO:0071111">
    <property type="term" value="F:cyclic-guanylate-specific phosphodiesterase activity"/>
    <property type="evidence" value="ECO:0007669"/>
    <property type="project" value="InterPro"/>
</dbReference>
<evidence type="ECO:0000313" key="4">
    <source>
        <dbReference type="Proteomes" id="UP000185783"/>
    </source>
</evidence>
<feature type="region of interest" description="Disordered" evidence="1">
    <location>
        <begin position="1"/>
        <end position="47"/>
    </location>
</feature>
<dbReference type="Pfam" id="PF00563">
    <property type="entry name" value="EAL"/>
    <property type="match status" value="1"/>
</dbReference>
<feature type="domain" description="EAL" evidence="2">
    <location>
        <begin position="53"/>
        <end position="307"/>
    </location>
</feature>
<protein>
    <recommendedName>
        <fullName evidence="2">EAL domain-containing protein</fullName>
    </recommendedName>
</protein>
<comment type="caution">
    <text evidence="3">The sequence shown here is derived from an EMBL/GenBank/DDBJ whole genome shotgun (WGS) entry which is preliminary data.</text>
</comment>
<gene>
    <name evidence="3" type="ORF">A3843_07000</name>
</gene>
<dbReference type="SUPFAM" id="SSF141868">
    <property type="entry name" value="EAL domain-like"/>
    <property type="match status" value="1"/>
</dbReference>
<dbReference type="STRING" id="197461.A3843_07000"/>
<dbReference type="PANTHER" id="PTHR33121">
    <property type="entry name" value="CYCLIC DI-GMP PHOSPHODIESTERASE PDEF"/>
    <property type="match status" value="1"/>
</dbReference>
<dbReference type="InterPro" id="IPR050706">
    <property type="entry name" value="Cyclic-di-GMP_PDE-like"/>
</dbReference>
<dbReference type="InterPro" id="IPR035919">
    <property type="entry name" value="EAL_sf"/>
</dbReference>
<dbReference type="Proteomes" id="UP000185783">
    <property type="component" value="Unassembled WGS sequence"/>
</dbReference>
<dbReference type="SMART" id="SM00052">
    <property type="entry name" value="EAL"/>
    <property type="match status" value="1"/>
</dbReference>
<dbReference type="Gene3D" id="3.20.20.450">
    <property type="entry name" value="EAL domain"/>
    <property type="match status" value="1"/>
</dbReference>
<dbReference type="EMBL" id="LVVZ01000014">
    <property type="protein sequence ID" value="OKL44166.1"/>
    <property type="molecule type" value="Genomic_DNA"/>
</dbReference>
<proteinExistence type="predicted"/>
<accession>A0A1U7JHD7</accession>
<name>A0A1U7JHD7_9HYPH</name>
<dbReference type="RefSeq" id="WP_028481763.1">
    <property type="nucleotide sequence ID" value="NZ_LVVZ01000014.1"/>
</dbReference>
<reference evidence="3 4" key="1">
    <citation type="submission" date="2016-03" db="EMBL/GenBank/DDBJ databases">
        <title>Genome sequence of Nesiotobacter sp. nov., a moderately halophilic alphaproteobacterium isolated from the Yellow Sea, China.</title>
        <authorList>
            <person name="Zhang G."/>
            <person name="Zhang R."/>
        </authorList>
    </citation>
    <scope>NUCLEOTIDE SEQUENCE [LARGE SCALE GENOMIC DNA]</scope>
    <source>
        <strain evidence="3 4">WB1-6</strain>
    </source>
</reference>
<sequence length="312" mass="34341">MLPKSQIPVQDYGAIPSNLPASRADDRLPSGEATGKAGLLPQANDNPPLRLEEHQFSSQLVGAYRRKEFEVFYQPKVRVSDHEIIGAEALIRWNHPDLGILAPQSFGHHLYHGELGRSVSYWCLETACKQAASWRCDHAPDFVVSVNTCAAQLSCRDMPARVASILSLTGLPPTALELELTEDHDLDGLPNLPRNLDQLRDMEVGIAVDDFGTGFASLKHVLNYPISRLKIDRLFVASLDKPSQTMRTCASIVEMATKLGVDVTVEGVETQEQLRVLKAIGCTEVQGFLYSRPIPAAQFERLLINGFAFAPA</sequence>
<evidence type="ECO:0000313" key="3">
    <source>
        <dbReference type="EMBL" id="OKL44166.1"/>
    </source>
</evidence>
<keyword evidence="4" id="KW-1185">Reference proteome</keyword>
<dbReference type="PROSITE" id="PS50883">
    <property type="entry name" value="EAL"/>
    <property type="match status" value="1"/>
</dbReference>
<evidence type="ECO:0000259" key="2">
    <source>
        <dbReference type="PROSITE" id="PS50883"/>
    </source>
</evidence>
<dbReference type="PANTHER" id="PTHR33121:SF70">
    <property type="entry name" value="SIGNALING PROTEIN YKOW"/>
    <property type="match status" value="1"/>
</dbReference>
<organism evidence="3 4">
    <name type="scientific">Pseudovibrio exalbescens</name>
    <dbReference type="NCBI Taxonomy" id="197461"/>
    <lineage>
        <taxon>Bacteria</taxon>
        <taxon>Pseudomonadati</taxon>
        <taxon>Pseudomonadota</taxon>
        <taxon>Alphaproteobacteria</taxon>
        <taxon>Hyphomicrobiales</taxon>
        <taxon>Stappiaceae</taxon>
        <taxon>Pseudovibrio</taxon>
    </lineage>
</organism>